<evidence type="ECO:0000256" key="1">
    <source>
        <dbReference type="SAM" id="MobiDB-lite"/>
    </source>
</evidence>
<feature type="region of interest" description="Disordered" evidence="1">
    <location>
        <begin position="1"/>
        <end position="20"/>
    </location>
</feature>
<accession>A0A1T4YEA3</accession>
<gene>
    <name evidence="2" type="ORF">SAMN06295879_2914</name>
</gene>
<reference evidence="3" key="1">
    <citation type="submission" date="2017-02" db="EMBL/GenBank/DDBJ databases">
        <authorList>
            <person name="Varghese N."/>
            <person name="Submissions S."/>
        </authorList>
    </citation>
    <scope>NUCLEOTIDE SEQUENCE [LARGE SCALE GENOMIC DNA]</scope>
    <source>
        <strain evidence="3">VKM Ac-2052</strain>
    </source>
</reference>
<dbReference type="Proteomes" id="UP000189735">
    <property type="component" value="Unassembled WGS sequence"/>
</dbReference>
<dbReference type="EMBL" id="FUYG01000008">
    <property type="protein sequence ID" value="SKB00020.1"/>
    <property type="molecule type" value="Genomic_DNA"/>
</dbReference>
<name>A0A1T4YEA3_9MICO</name>
<protein>
    <recommendedName>
        <fullName evidence="4">Asparagine synthase</fullName>
    </recommendedName>
</protein>
<proteinExistence type="predicted"/>
<evidence type="ECO:0000313" key="3">
    <source>
        <dbReference type="Proteomes" id="UP000189735"/>
    </source>
</evidence>
<dbReference type="AlphaFoldDB" id="A0A1T4YEA3"/>
<evidence type="ECO:0008006" key="4">
    <source>
        <dbReference type="Google" id="ProtNLM"/>
    </source>
</evidence>
<feature type="compositionally biased region" description="Basic residues" evidence="1">
    <location>
        <begin position="1"/>
        <end position="14"/>
    </location>
</feature>
<evidence type="ECO:0000313" key="2">
    <source>
        <dbReference type="EMBL" id="SKB00020.1"/>
    </source>
</evidence>
<organism evidence="2 3">
    <name type="scientific">Agreia bicolorata</name>
    <dbReference type="NCBI Taxonomy" id="110935"/>
    <lineage>
        <taxon>Bacteria</taxon>
        <taxon>Bacillati</taxon>
        <taxon>Actinomycetota</taxon>
        <taxon>Actinomycetes</taxon>
        <taxon>Micrococcales</taxon>
        <taxon>Microbacteriaceae</taxon>
        <taxon>Agreia</taxon>
    </lineage>
</organism>
<sequence>MALRRKSDRKRKRPAASSEAISVSEEAVQRAVDEGLLIARFAVVMDVKNHIIVGALRHDEPFDPEATALEVKQSLVRLAAEQSDYADRVTDVLRERAARARGSVKHEHDYHPEDLASLDLRNAVYSRVAAQLRLLADDVDYVSEIVETARQDAWGELGGAVEMRLDTLPTPPVRDADYARNRARRIRTLIDVDLAALKQQMDDI</sequence>